<feature type="compositionally biased region" description="Polar residues" evidence="2">
    <location>
        <begin position="89"/>
        <end position="105"/>
    </location>
</feature>
<dbReference type="PANTHER" id="PTHR33392:SF6">
    <property type="entry name" value="POLYISOPRENYL-TEICHOIC ACID--PEPTIDOGLYCAN TEICHOIC ACID TRANSFERASE TAGU"/>
    <property type="match status" value="1"/>
</dbReference>
<evidence type="ECO:0000256" key="3">
    <source>
        <dbReference type="SAM" id="Phobius"/>
    </source>
</evidence>
<keyword evidence="3" id="KW-0472">Membrane</keyword>
<dbReference type="EMBL" id="PNGV01000001">
    <property type="protein sequence ID" value="PMC43048.1"/>
    <property type="molecule type" value="Genomic_DNA"/>
</dbReference>
<feature type="compositionally biased region" description="Basic and acidic residues" evidence="2">
    <location>
        <begin position="1"/>
        <end position="10"/>
    </location>
</feature>
<feature type="transmembrane region" description="Helical" evidence="3">
    <location>
        <begin position="146"/>
        <end position="170"/>
    </location>
</feature>
<comment type="similarity">
    <text evidence="1">Belongs to the LytR/CpsA/Psr (LCP) family.</text>
</comment>
<comment type="caution">
    <text evidence="5">The sequence shown here is derived from an EMBL/GenBank/DDBJ whole genome shotgun (WGS) entry which is preliminary data.</text>
</comment>
<dbReference type="PANTHER" id="PTHR33392">
    <property type="entry name" value="POLYISOPRENYL-TEICHOIC ACID--PEPTIDOGLYCAN TEICHOIC ACID TRANSFERASE TAGU"/>
    <property type="match status" value="1"/>
</dbReference>
<evidence type="ECO:0000256" key="1">
    <source>
        <dbReference type="ARBA" id="ARBA00006068"/>
    </source>
</evidence>
<protein>
    <submittedName>
        <fullName evidence="5">LytR family transcriptional regulator</fullName>
    </submittedName>
</protein>
<evidence type="ECO:0000313" key="5">
    <source>
        <dbReference type="EMBL" id="PMC43048.1"/>
    </source>
</evidence>
<dbReference type="RefSeq" id="WP_102694844.1">
    <property type="nucleotide sequence ID" value="NZ_JAKNCL010000001.1"/>
</dbReference>
<dbReference type="InterPro" id="IPR004474">
    <property type="entry name" value="LytR_CpsA_psr"/>
</dbReference>
<evidence type="ECO:0000256" key="2">
    <source>
        <dbReference type="SAM" id="MobiDB-lite"/>
    </source>
</evidence>
<reference evidence="5 6" key="1">
    <citation type="submission" date="2017-09" db="EMBL/GenBank/DDBJ databases">
        <title>Bacterial strain isolated from the female urinary microbiota.</title>
        <authorList>
            <person name="Thomas-White K."/>
            <person name="Kumar N."/>
            <person name="Forster S."/>
            <person name="Putonti C."/>
            <person name="Lawley T."/>
            <person name="Wolfe A.J."/>
        </authorList>
    </citation>
    <scope>NUCLEOTIDE SEQUENCE [LARGE SCALE GENOMIC DNA]</scope>
    <source>
        <strain evidence="5 6">UMB1686</strain>
    </source>
</reference>
<name>A0A2N6RY84_9BIFI</name>
<dbReference type="NCBIfam" id="TIGR00350">
    <property type="entry name" value="lytR_cpsA_psr"/>
    <property type="match status" value="1"/>
</dbReference>
<dbReference type="GeneID" id="98326017"/>
<dbReference type="AlphaFoldDB" id="A0A2N6RY84"/>
<proteinExistence type="inferred from homology"/>
<keyword evidence="3" id="KW-1133">Transmembrane helix</keyword>
<dbReference type="Pfam" id="PF03816">
    <property type="entry name" value="LytR_cpsA_psr"/>
    <property type="match status" value="1"/>
</dbReference>
<feature type="compositionally biased region" description="Polar residues" evidence="2">
    <location>
        <begin position="15"/>
        <end position="30"/>
    </location>
</feature>
<feature type="region of interest" description="Disordered" evidence="2">
    <location>
        <begin position="1"/>
        <end position="108"/>
    </location>
</feature>
<feature type="compositionally biased region" description="Polar residues" evidence="2">
    <location>
        <begin position="54"/>
        <end position="76"/>
    </location>
</feature>
<gene>
    <name evidence="5" type="ORF">CJ216_02845</name>
</gene>
<dbReference type="Proteomes" id="UP000235771">
    <property type="component" value="Unassembled WGS sequence"/>
</dbReference>
<feature type="domain" description="Cell envelope-related transcriptional attenuator" evidence="4">
    <location>
        <begin position="214"/>
        <end position="355"/>
    </location>
</feature>
<evidence type="ECO:0000259" key="4">
    <source>
        <dbReference type="Pfam" id="PF03816"/>
    </source>
</evidence>
<dbReference type="InterPro" id="IPR050922">
    <property type="entry name" value="LytR/CpsA/Psr_CW_biosynth"/>
</dbReference>
<accession>A0A2N6RY84</accession>
<organism evidence="5 6">
    <name type="scientific">Gardnerella greenwoodii</name>
    <dbReference type="NCBI Taxonomy" id="2914925"/>
    <lineage>
        <taxon>Bacteria</taxon>
        <taxon>Bacillati</taxon>
        <taxon>Actinomycetota</taxon>
        <taxon>Actinomycetes</taxon>
        <taxon>Bifidobacteriales</taxon>
        <taxon>Bifidobacteriaceae</taxon>
        <taxon>Gardnerella</taxon>
    </lineage>
</organism>
<dbReference type="Gene3D" id="3.40.630.190">
    <property type="entry name" value="LCP protein"/>
    <property type="match status" value="1"/>
</dbReference>
<keyword evidence="6" id="KW-1185">Reference proteome</keyword>
<keyword evidence="3" id="KW-0812">Transmembrane</keyword>
<evidence type="ECO:0000313" key="6">
    <source>
        <dbReference type="Proteomes" id="UP000235771"/>
    </source>
</evidence>
<sequence>MDSQLHRDYPESGDNPPSFTPSHNNDSSHANIPPSFTPKRGRKAKQSPDATIARSKSSAQSFAPSFKPESTPSFAPSFTPAGSRKRVAQASTRRANRTTAYAQSKNEIRPQKISQSLYQRAKFESAQNVSENISAASTAIKHRPHIFLKVFISLIAIIAISCVGLGAYSWNWVDSHINRTTWLTNTPSTQGTSWLILGSDQREGEEAKEITGFRTDTILVLTKPSNGNSSLISIPRDSLVSVNGEKVKINSVAQFAGNKALTSIVEKITGHRIDHVAEVRFGGLTNVVDAIDGIDLCYNRTVNDRFSGLNWTAGCHHADGKTALAFSRMRYADPESDFGRAARQRMVIAAIMKKALDKKTITNFGKVKKLAETGLSSVLFDEKSNPGSLWQMAQAFKEATSAKGITGTVYWTNPDYQVPGVGSCVLLDDAKNLELFNQLAEGTHKPGAVGPLAELQQ</sequence>